<accession>A0ABP9QIS2</accession>
<organism evidence="2 3">
    <name type="scientific">Viridibacterium curvum</name>
    <dbReference type="NCBI Taxonomy" id="1101404"/>
    <lineage>
        <taxon>Bacteria</taxon>
        <taxon>Pseudomonadati</taxon>
        <taxon>Pseudomonadota</taxon>
        <taxon>Betaproteobacteria</taxon>
        <taxon>Rhodocyclales</taxon>
        <taxon>Rhodocyclaceae</taxon>
        <taxon>Viridibacterium</taxon>
    </lineage>
</organism>
<dbReference type="Proteomes" id="UP001500547">
    <property type="component" value="Unassembled WGS sequence"/>
</dbReference>
<keyword evidence="1" id="KW-0732">Signal</keyword>
<gene>
    <name evidence="2" type="ORF">GCM10025770_13540</name>
</gene>
<name>A0ABP9QIS2_9RHOO</name>
<evidence type="ECO:0000256" key="1">
    <source>
        <dbReference type="SAM" id="SignalP"/>
    </source>
</evidence>
<evidence type="ECO:0008006" key="4">
    <source>
        <dbReference type="Google" id="ProtNLM"/>
    </source>
</evidence>
<dbReference type="PANTHER" id="PTHR35936">
    <property type="entry name" value="MEMBRANE-BOUND LYTIC MUREIN TRANSGLYCOSYLASE F"/>
    <property type="match status" value="1"/>
</dbReference>
<feature type="chain" id="PRO_5046535371" description="Transporter substrate-binding domain-containing protein" evidence="1">
    <location>
        <begin position="21"/>
        <end position="260"/>
    </location>
</feature>
<evidence type="ECO:0000313" key="3">
    <source>
        <dbReference type="Proteomes" id="UP001500547"/>
    </source>
</evidence>
<evidence type="ECO:0000313" key="2">
    <source>
        <dbReference type="EMBL" id="GAA5162617.1"/>
    </source>
</evidence>
<dbReference type="SUPFAM" id="SSF53850">
    <property type="entry name" value="Periplasmic binding protein-like II"/>
    <property type="match status" value="1"/>
</dbReference>
<dbReference type="EMBL" id="BAABLD010000007">
    <property type="protein sequence ID" value="GAA5162617.1"/>
    <property type="molecule type" value="Genomic_DNA"/>
</dbReference>
<dbReference type="Gene3D" id="3.40.190.10">
    <property type="entry name" value="Periplasmic binding protein-like II"/>
    <property type="match status" value="2"/>
</dbReference>
<protein>
    <recommendedName>
        <fullName evidence="4">Transporter substrate-binding domain-containing protein</fullName>
    </recommendedName>
</protein>
<feature type="signal peptide" evidence="1">
    <location>
        <begin position="1"/>
        <end position="20"/>
    </location>
</feature>
<sequence length="260" mass="28583">MGLLRLLCVVGLLVSAGARAAELVTLRICHEPADIHPWSTSSGKGLNYELLAQAAKASGVNFEYEIVPWKRCLILLKSNQVDGAFAGSFKPDRMEAGAYPMLGGKPDAAKRLHTDRYVLVRRLGSPVAWDGRRFSNLRGAVGAQLGYSIVDQLKSMQIEVDEGAQTAEDLLRKLLVGRVDAAALLVGEAQAVFARSAELAGQLEMLREPLVEKPYFLMLSHGLLARNENLARRIWDNIEKVRESAAYQARERVVFAEGVR</sequence>
<reference evidence="3" key="1">
    <citation type="journal article" date="2019" name="Int. J. Syst. Evol. Microbiol.">
        <title>The Global Catalogue of Microorganisms (GCM) 10K type strain sequencing project: providing services to taxonomists for standard genome sequencing and annotation.</title>
        <authorList>
            <consortium name="The Broad Institute Genomics Platform"/>
            <consortium name="The Broad Institute Genome Sequencing Center for Infectious Disease"/>
            <person name="Wu L."/>
            <person name="Ma J."/>
        </authorList>
    </citation>
    <scope>NUCLEOTIDE SEQUENCE [LARGE SCALE GENOMIC DNA]</scope>
    <source>
        <strain evidence="3">JCM 18715</strain>
    </source>
</reference>
<keyword evidence="3" id="KW-1185">Reference proteome</keyword>
<comment type="caution">
    <text evidence="2">The sequence shown here is derived from an EMBL/GenBank/DDBJ whole genome shotgun (WGS) entry which is preliminary data.</text>
</comment>
<dbReference type="PANTHER" id="PTHR35936:SF6">
    <property type="entry name" value="AMINO ACID ABC TRANSPORTER SUBSTRATE-BINDING PAAT FAMILY PROTEIN"/>
    <property type="match status" value="1"/>
</dbReference>
<proteinExistence type="predicted"/>